<dbReference type="EMBL" id="CZVU01000080">
    <property type="protein sequence ID" value="CUT04050.1"/>
    <property type="molecule type" value="Genomic_DNA"/>
</dbReference>
<dbReference type="Proteomes" id="UP000243065">
    <property type="component" value="Unassembled WGS sequence"/>
</dbReference>
<dbReference type="PANTHER" id="PTHR43701">
    <property type="entry name" value="MEMBRANE TRANSPORTER PROTEIN MJ0441-RELATED"/>
    <property type="match status" value="1"/>
</dbReference>
<keyword evidence="7" id="KW-1185">Reference proteome</keyword>
<evidence type="ECO:0000256" key="3">
    <source>
        <dbReference type="ARBA" id="ARBA00022989"/>
    </source>
</evidence>
<gene>
    <name evidence="6" type="ORF">JGI24_01417</name>
</gene>
<dbReference type="OrthoDB" id="9796631at2"/>
<evidence type="ECO:0000256" key="2">
    <source>
        <dbReference type="ARBA" id="ARBA00022692"/>
    </source>
</evidence>
<dbReference type="Pfam" id="PF01925">
    <property type="entry name" value="TauE"/>
    <property type="match status" value="1"/>
</dbReference>
<dbReference type="InterPro" id="IPR051598">
    <property type="entry name" value="TSUP/Inactive_protease-like"/>
</dbReference>
<accession>A0A656D9Y7</accession>
<evidence type="ECO:0000256" key="4">
    <source>
        <dbReference type="ARBA" id="ARBA00023136"/>
    </source>
</evidence>
<feature type="transmembrane region" description="Helical" evidence="5">
    <location>
        <begin position="97"/>
        <end position="114"/>
    </location>
</feature>
<feature type="transmembrane region" description="Helical" evidence="5">
    <location>
        <begin position="172"/>
        <end position="193"/>
    </location>
</feature>
<evidence type="ECO:0000313" key="7">
    <source>
        <dbReference type="Proteomes" id="UP000243065"/>
    </source>
</evidence>
<reference evidence="6 7" key="1">
    <citation type="submission" date="2015-11" db="EMBL/GenBank/DDBJ databases">
        <authorList>
            <person name="Varghese N."/>
        </authorList>
    </citation>
    <scope>NUCLEOTIDE SEQUENCE [LARGE SCALE GENOMIC DNA]</scope>
    <source>
        <strain evidence="6 7">JGI-24</strain>
    </source>
</reference>
<keyword evidence="4 5" id="KW-0472">Membrane</keyword>
<keyword evidence="2 5" id="KW-0812">Transmembrane</keyword>
<dbReference type="InterPro" id="IPR002781">
    <property type="entry name" value="TM_pro_TauE-like"/>
</dbReference>
<feature type="transmembrane region" description="Helical" evidence="5">
    <location>
        <begin position="134"/>
        <end position="160"/>
    </location>
</feature>
<sequence length="251" mass="27227">MLLKEVLSGILIGVLSGFFGLGGSSVATPILKSFAGVNPIFALATPLLTVIPSSLSASVIYYRKNLINFDVAKLTILSGLPFVIIGAYLTKFVSGEFLMLATAVFVLFVGLSFLKRENLFGRGGKNDKNLRLKLISLSPLIGLVSGFLANGGGVMLVPMYVKILKMDIKNAFGTSFFVISFFAVPGAVTHFMLGHIDLKLFLILAFTAIPFASLSAKIAIKLKSERLEFAYGVFLVIFAIYFFIREFQSLL</sequence>
<feature type="transmembrane region" description="Helical" evidence="5">
    <location>
        <begin position="226"/>
        <end position="244"/>
    </location>
</feature>
<organism evidence="6 7">
    <name type="scientific">Kryptobacter tengchongensis</name>
    <dbReference type="NCBI Taxonomy" id="1643429"/>
    <lineage>
        <taxon>Bacteria</taxon>
        <taxon>Pseudomonadati</taxon>
        <taxon>Candidatus Kryptoniota</taxon>
        <taxon>Candidatus Kryptobacter</taxon>
    </lineage>
</organism>
<dbReference type="GO" id="GO:0005886">
    <property type="term" value="C:plasma membrane"/>
    <property type="evidence" value="ECO:0007669"/>
    <property type="project" value="UniProtKB-SubCell"/>
</dbReference>
<name>A0A656D9Y7_KRYT1</name>
<dbReference type="AlphaFoldDB" id="A0A656D9Y7"/>
<feature type="transmembrane region" description="Helical" evidence="5">
    <location>
        <begin position="200"/>
        <end position="220"/>
    </location>
</feature>
<feature type="transmembrane region" description="Helical" evidence="5">
    <location>
        <begin position="74"/>
        <end position="91"/>
    </location>
</feature>
<comment type="similarity">
    <text evidence="5">Belongs to the 4-toluene sulfonate uptake permease (TSUP) (TC 2.A.102) family.</text>
</comment>
<dbReference type="RefSeq" id="WP_072150740.1">
    <property type="nucleotide sequence ID" value="NZ_CZVU01000080.1"/>
</dbReference>
<dbReference type="PANTHER" id="PTHR43701:SF2">
    <property type="entry name" value="MEMBRANE TRANSPORTER PROTEIN YJNA-RELATED"/>
    <property type="match status" value="1"/>
</dbReference>
<feature type="transmembrane region" description="Helical" evidence="5">
    <location>
        <begin position="40"/>
        <end position="62"/>
    </location>
</feature>
<protein>
    <recommendedName>
        <fullName evidence="5">Probable membrane transporter protein</fullName>
    </recommendedName>
</protein>
<comment type="subcellular location">
    <subcellularLocation>
        <location evidence="5">Cell membrane</location>
        <topology evidence="5">Multi-pass membrane protein</topology>
    </subcellularLocation>
    <subcellularLocation>
        <location evidence="1">Membrane</location>
        <topology evidence="1">Multi-pass membrane protein</topology>
    </subcellularLocation>
</comment>
<evidence type="ECO:0000256" key="1">
    <source>
        <dbReference type="ARBA" id="ARBA00004141"/>
    </source>
</evidence>
<evidence type="ECO:0000256" key="5">
    <source>
        <dbReference type="RuleBase" id="RU363041"/>
    </source>
</evidence>
<keyword evidence="5" id="KW-1003">Cell membrane</keyword>
<proteinExistence type="inferred from homology"/>
<keyword evidence="3 5" id="KW-1133">Transmembrane helix</keyword>
<feature type="transmembrane region" description="Helical" evidence="5">
    <location>
        <begin position="7"/>
        <end position="28"/>
    </location>
</feature>
<evidence type="ECO:0000313" key="6">
    <source>
        <dbReference type="EMBL" id="CUT04050.1"/>
    </source>
</evidence>